<dbReference type="Proteomes" id="UP001217500">
    <property type="component" value="Chromosome"/>
</dbReference>
<dbReference type="Gene3D" id="1.10.287.950">
    <property type="entry name" value="Methyl-accepting chemotaxis protein"/>
    <property type="match status" value="1"/>
</dbReference>
<feature type="region of interest" description="Disordered" evidence="6">
    <location>
        <begin position="430"/>
        <end position="469"/>
    </location>
</feature>
<evidence type="ECO:0000256" key="1">
    <source>
        <dbReference type="ARBA" id="ARBA00004429"/>
    </source>
</evidence>
<keyword evidence="7" id="KW-1133">Transmembrane helix</keyword>
<dbReference type="InterPro" id="IPR000727">
    <property type="entry name" value="T_SNARE_dom"/>
</dbReference>
<dbReference type="PANTHER" id="PTHR32089:SF112">
    <property type="entry name" value="LYSOZYME-LIKE PROTEIN-RELATED"/>
    <property type="match status" value="1"/>
</dbReference>
<dbReference type="AlphaFoldDB" id="A0AAE9XTW2"/>
<evidence type="ECO:0000256" key="4">
    <source>
        <dbReference type="ARBA" id="ARBA00029447"/>
    </source>
</evidence>
<evidence type="ECO:0000256" key="6">
    <source>
        <dbReference type="SAM" id="MobiDB-lite"/>
    </source>
</evidence>
<dbReference type="InterPro" id="IPR004089">
    <property type="entry name" value="MCPsignal_dom"/>
</dbReference>
<keyword evidence="12" id="KW-1185">Reference proteome</keyword>
<evidence type="ECO:0000256" key="3">
    <source>
        <dbReference type="ARBA" id="ARBA00023224"/>
    </source>
</evidence>
<dbReference type="Gene3D" id="6.10.340.10">
    <property type="match status" value="1"/>
</dbReference>
<keyword evidence="2" id="KW-1003">Cell membrane</keyword>
<dbReference type="Pfam" id="PF00672">
    <property type="entry name" value="HAMP"/>
    <property type="match status" value="1"/>
</dbReference>
<dbReference type="GO" id="GO:0005886">
    <property type="term" value="C:plasma membrane"/>
    <property type="evidence" value="ECO:0007669"/>
    <property type="project" value="UniProtKB-SubCell"/>
</dbReference>
<evidence type="ECO:0000256" key="2">
    <source>
        <dbReference type="ARBA" id="ARBA00022519"/>
    </source>
</evidence>
<dbReference type="Pfam" id="PF00015">
    <property type="entry name" value="MCPsignal"/>
    <property type="match status" value="1"/>
</dbReference>
<dbReference type="SMART" id="SM00283">
    <property type="entry name" value="MA"/>
    <property type="match status" value="1"/>
</dbReference>
<comment type="similarity">
    <text evidence="4">Belongs to the methyl-accepting chemotaxis (MCP) protein family.</text>
</comment>
<dbReference type="SUPFAM" id="SSF58104">
    <property type="entry name" value="Methyl-accepting chemotaxis protein (MCP) signaling domain"/>
    <property type="match status" value="1"/>
</dbReference>
<keyword evidence="3 5" id="KW-0807">Transducer</keyword>
<keyword evidence="7" id="KW-0812">Transmembrane</keyword>
<keyword evidence="2" id="KW-0997">Cell inner membrane</keyword>
<dbReference type="EMBL" id="CP116805">
    <property type="protein sequence ID" value="WCL54320.1"/>
    <property type="molecule type" value="Genomic_DNA"/>
</dbReference>
<feature type="domain" description="T-SNARE coiled-coil homology" evidence="9">
    <location>
        <begin position="656"/>
        <end position="710"/>
    </location>
</feature>
<evidence type="ECO:0000256" key="7">
    <source>
        <dbReference type="SAM" id="Phobius"/>
    </source>
</evidence>
<dbReference type="PROSITE" id="PS50111">
    <property type="entry name" value="CHEMOTAXIS_TRANSDUC_2"/>
    <property type="match status" value="1"/>
</dbReference>
<feature type="domain" description="HAMP" evidence="10">
    <location>
        <begin position="373"/>
        <end position="426"/>
    </location>
</feature>
<evidence type="ECO:0000313" key="11">
    <source>
        <dbReference type="EMBL" id="WCL54320.1"/>
    </source>
</evidence>
<feature type="domain" description="Methyl-accepting transducer" evidence="8">
    <location>
        <begin position="489"/>
        <end position="718"/>
    </location>
</feature>
<feature type="transmembrane region" description="Helical" evidence="7">
    <location>
        <begin position="349"/>
        <end position="372"/>
    </location>
</feature>
<sequence length="751" mass="81244">MSTQNAKSDARIFSIRNLLIVSTALLMLAVGGLTVNMMFEAMDNRARAELSMEVNRMVDDLAQLKMAVAGERTAALTGLGFEGIPPESFLKNVQAQRRAVNGAYETALADMEVLPPFDRREAALAKFQKAYKAYADLEAPLADELGKVKEARQMRTRTVFNTLGDLIDAAAELRGALETAYSIDNSRIVAMSRLKQQLWFMIEYSARESASIGESIAAVEKIGDIQLLLVSKYGGSVDAGWQQVKSLAGSGQLPESIRGKIGSIEKGLFEDFTRVRDSIYAASDTATTRTEVMDDFTEKTITIINYPMSAEEWVAAANKASAPVLAMSAEADKFALELNEELLGDANTAFITSLLILVLIAVLGAGSFWVVLRRVVKPINELSSTMMVLADGNLDVEVPNADSNDEMGDMARSVQIFKENAVERLRLEEHQRQREEEERARREEEERKAREAEEARREREEEQARVAREERRRSMLELADQFEASVMAVVEGVSRSSAEMESAARRMAETAEDTSGKSDVVARAAQQASANAQMVASAAEELSASVREITTQTNQSSASARDAVNRTDKASTDIAQLVDAAQKIGDVVNLINDIAEQTNLLALNATIEAARAGDAGKGFAVVASEVKSLANQTANATKEIGDQVSGMQQATKLAVDAMNAIKSIIGEIDSTAVSIASAVEEQDASTQEIARNVGEVSTGTEEVTSNIHEVSEGATQTGAAATQVLSAAQLLSQQSIELREQVENFLSTIRA</sequence>
<keyword evidence="7" id="KW-0472">Membrane</keyword>
<dbReference type="KEGG" id="gso:PH603_00930"/>
<organism evidence="11 12">
    <name type="scientific">Gimibacter soli</name>
    <dbReference type="NCBI Taxonomy" id="3024400"/>
    <lineage>
        <taxon>Bacteria</taxon>
        <taxon>Pseudomonadati</taxon>
        <taxon>Pseudomonadota</taxon>
        <taxon>Alphaproteobacteria</taxon>
        <taxon>Kordiimonadales</taxon>
        <taxon>Temperatibacteraceae</taxon>
        <taxon>Gimibacter</taxon>
    </lineage>
</organism>
<reference evidence="11" key="1">
    <citation type="submission" date="2023-01" db="EMBL/GenBank/DDBJ databases">
        <title>The genome sequence of Kordiimonadaceae bacterium 6D33.</title>
        <authorList>
            <person name="Liu Y."/>
        </authorList>
    </citation>
    <scope>NUCLEOTIDE SEQUENCE</scope>
    <source>
        <strain evidence="11">6D33</strain>
    </source>
</reference>
<dbReference type="CDD" id="cd06225">
    <property type="entry name" value="HAMP"/>
    <property type="match status" value="1"/>
</dbReference>
<protein>
    <submittedName>
        <fullName evidence="11">Methyl-accepting chemotaxis protein</fullName>
    </submittedName>
</protein>
<evidence type="ECO:0000313" key="12">
    <source>
        <dbReference type="Proteomes" id="UP001217500"/>
    </source>
</evidence>
<proteinExistence type="inferred from homology"/>
<comment type="subcellular location">
    <subcellularLocation>
        <location evidence="1">Cell inner membrane</location>
        <topology evidence="1">Multi-pass membrane protein</topology>
    </subcellularLocation>
</comment>
<dbReference type="GO" id="GO:0007165">
    <property type="term" value="P:signal transduction"/>
    <property type="evidence" value="ECO:0007669"/>
    <property type="project" value="UniProtKB-KW"/>
</dbReference>
<dbReference type="PROSITE" id="PS50885">
    <property type="entry name" value="HAMP"/>
    <property type="match status" value="1"/>
</dbReference>
<dbReference type="RefSeq" id="WP_289504039.1">
    <property type="nucleotide sequence ID" value="NZ_CP116805.1"/>
</dbReference>
<evidence type="ECO:0000259" key="8">
    <source>
        <dbReference type="PROSITE" id="PS50111"/>
    </source>
</evidence>
<dbReference type="PANTHER" id="PTHR32089">
    <property type="entry name" value="METHYL-ACCEPTING CHEMOTAXIS PROTEIN MCPB"/>
    <property type="match status" value="1"/>
</dbReference>
<evidence type="ECO:0000259" key="10">
    <source>
        <dbReference type="PROSITE" id="PS50885"/>
    </source>
</evidence>
<gene>
    <name evidence="11" type="ORF">PH603_00930</name>
</gene>
<evidence type="ECO:0000259" key="9">
    <source>
        <dbReference type="PROSITE" id="PS50192"/>
    </source>
</evidence>
<dbReference type="InterPro" id="IPR003660">
    <property type="entry name" value="HAMP_dom"/>
</dbReference>
<dbReference type="SMART" id="SM00304">
    <property type="entry name" value="HAMP"/>
    <property type="match status" value="1"/>
</dbReference>
<evidence type="ECO:0000256" key="5">
    <source>
        <dbReference type="PROSITE-ProRule" id="PRU00284"/>
    </source>
</evidence>
<name>A0AAE9XTW2_9PROT</name>
<accession>A0AAE9XTW2</accession>
<dbReference type="PROSITE" id="PS50192">
    <property type="entry name" value="T_SNARE"/>
    <property type="match status" value="1"/>
</dbReference>